<dbReference type="RefSeq" id="WP_081956131.1">
    <property type="nucleotide sequence ID" value="NZ_CP008727.1"/>
</dbReference>
<feature type="chain" id="PRO_5042589398" description="Lipoprotein" evidence="1">
    <location>
        <begin position="21"/>
        <end position="285"/>
    </location>
</feature>
<evidence type="ECO:0008006" key="4">
    <source>
        <dbReference type="Google" id="ProtNLM"/>
    </source>
</evidence>
<evidence type="ECO:0000313" key="3">
    <source>
        <dbReference type="Proteomes" id="UP000029424"/>
    </source>
</evidence>
<dbReference type="Gene3D" id="1.10.3670.10">
    <property type="entry name" value="Putative xylanase like domain"/>
    <property type="match status" value="1"/>
</dbReference>
<gene>
    <name evidence="2" type="ORF">DM82_5782</name>
</gene>
<dbReference type="SUPFAM" id="SSF54001">
    <property type="entry name" value="Cysteine proteinases"/>
    <property type="match status" value="1"/>
</dbReference>
<evidence type="ECO:0000256" key="1">
    <source>
        <dbReference type="SAM" id="SignalP"/>
    </source>
</evidence>
<dbReference type="Proteomes" id="UP000029424">
    <property type="component" value="Chromosome 2"/>
</dbReference>
<protein>
    <recommendedName>
        <fullName evidence="4">Lipoprotein</fullName>
    </recommendedName>
</protein>
<dbReference type="PROSITE" id="PS51257">
    <property type="entry name" value="PROKAR_LIPOPROTEIN"/>
    <property type="match status" value="1"/>
</dbReference>
<dbReference type="Gene3D" id="2.30.260.10">
    <property type="entry name" value="putative xylanase like domain"/>
    <property type="match status" value="1"/>
</dbReference>
<dbReference type="InterPro" id="IPR038765">
    <property type="entry name" value="Papain-like_cys_pep_sf"/>
</dbReference>
<accession>A0AAI8BE55</accession>
<keyword evidence="1" id="KW-0732">Signal</keyword>
<dbReference type="KEGG" id="bok:DM82_5782"/>
<name>A0AAI8BE55_9BURK</name>
<keyword evidence="3" id="KW-1185">Reference proteome</keyword>
<dbReference type="EMBL" id="CP008727">
    <property type="protein sequence ID" value="AIO70344.1"/>
    <property type="molecule type" value="Genomic_DNA"/>
</dbReference>
<dbReference type="InterPro" id="IPR010846">
    <property type="entry name" value="AmiA-like"/>
</dbReference>
<evidence type="ECO:0000313" key="2">
    <source>
        <dbReference type="EMBL" id="AIO70344.1"/>
    </source>
</evidence>
<feature type="signal peptide" evidence="1">
    <location>
        <begin position="1"/>
        <end position="20"/>
    </location>
</feature>
<organism evidence="2 3">
    <name type="scientific">Burkholderia oklahomensis</name>
    <dbReference type="NCBI Taxonomy" id="342113"/>
    <lineage>
        <taxon>Bacteria</taxon>
        <taxon>Pseudomonadati</taxon>
        <taxon>Pseudomonadota</taxon>
        <taxon>Betaproteobacteria</taxon>
        <taxon>Burkholderiales</taxon>
        <taxon>Burkholderiaceae</taxon>
        <taxon>Burkholderia</taxon>
        <taxon>pseudomallei group</taxon>
    </lineage>
</organism>
<dbReference type="Pfam" id="PF07313">
    <property type="entry name" value="AmiA-like"/>
    <property type="match status" value="1"/>
</dbReference>
<dbReference type="AlphaFoldDB" id="A0AAI8BE55"/>
<proteinExistence type="predicted"/>
<reference evidence="2 3" key="1">
    <citation type="submission" date="2014-06" db="EMBL/GenBank/DDBJ databases">
        <authorList>
            <person name="Bishop-Lilly K.A."/>
            <person name="Broomall S.M."/>
            <person name="Chain P.S."/>
            <person name="Chertkov O."/>
            <person name="Coyne S.R."/>
            <person name="Daligault H.E."/>
            <person name="Davenport K.W."/>
            <person name="Erkkila T."/>
            <person name="Frey K.G."/>
            <person name="Gibbons H.S."/>
            <person name="Gu W."/>
            <person name="Jaissle J."/>
            <person name="Johnson S.L."/>
            <person name="Koroleva G.I."/>
            <person name="Ladner J.T."/>
            <person name="Lo C.-C."/>
            <person name="Minogue T.D."/>
            <person name="Munk C."/>
            <person name="Palacios G.F."/>
            <person name="Redden C.L."/>
            <person name="Rosenzweig C.N."/>
            <person name="Scholz M.B."/>
            <person name="Teshima H."/>
            <person name="Xu Y."/>
        </authorList>
    </citation>
    <scope>NUCLEOTIDE SEQUENCE [LARGE SCALE GENOMIC DNA]</scope>
    <source>
        <strain evidence="2 3">EO147</strain>
    </source>
</reference>
<sequence>MSIKSIFHIFSTLTMLALSACGGSSVSSPLKPIEKAAPASTAIANMDEETSQKLDELLALRAKNQEESTGKIIDILSAAFLQTPYRGKLLIGSNTVPEKLVIDFHGLDCFTFLDYVEAARHSIHKTDFLNHLIETRYVNGDVNFINRRHFFTDWAYRPKVLADDITSTLSANAVTTKKALNYKSDATLYLPGLPVVQRSVTYIPSNFVDDFVISQLQTGDFIGIYSRADGLDVTHVGIFIKTNFGPIFRNASSKKKYMKVIDSPFVEYIRNTPGIVVLRPKNYQG</sequence>